<reference evidence="5" key="2">
    <citation type="submission" date="2021-01" db="UniProtKB">
        <authorList>
            <consortium name="EnsemblPlants"/>
        </authorList>
    </citation>
    <scope>IDENTIFICATION</scope>
</reference>
<evidence type="ECO:0000256" key="3">
    <source>
        <dbReference type="ARBA" id="ARBA00023002"/>
    </source>
</evidence>
<evidence type="ECO:0000259" key="4">
    <source>
        <dbReference type="Pfam" id="PF13360"/>
    </source>
</evidence>
<organism evidence="5 6">
    <name type="scientific">Quercus lobata</name>
    <name type="common">Valley oak</name>
    <dbReference type="NCBI Taxonomy" id="97700"/>
    <lineage>
        <taxon>Eukaryota</taxon>
        <taxon>Viridiplantae</taxon>
        <taxon>Streptophyta</taxon>
        <taxon>Embryophyta</taxon>
        <taxon>Tracheophyta</taxon>
        <taxon>Spermatophyta</taxon>
        <taxon>Magnoliopsida</taxon>
        <taxon>eudicotyledons</taxon>
        <taxon>Gunneridae</taxon>
        <taxon>Pentapetalae</taxon>
        <taxon>rosids</taxon>
        <taxon>fabids</taxon>
        <taxon>Fagales</taxon>
        <taxon>Fagaceae</taxon>
        <taxon>Quercus</taxon>
    </lineage>
</organism>
<sequence length="300" mass="32286">MVKLGEFCGSSVNLRCQLPTDDLETLISITSDDRLRRDGRQSYLRRRPAVDSQNFLLRPFVRLQEKKLVAEIKRTAKTGNEGATKILAHQLIRLRQQIANLQDADFGEAPLMVSINSNNTKLDIAVAVQKSGFAWALYRNNGSLIWSIEAGPGGLYGGGNWGSATDNKRVYTNIINSDGKNFTLKPSQATTTAGGWMAMNAHNGEILWSMANPSNATSSGPVTVANHVPFVGSTNPKGPIYALNAKTGDILWSNEIGATMFGGMSVSDGCVYVGNGYSFGLGSFGPSYTAGTSLYAFCLN</sequence>
<dbReference type="AlphaFoldDB" id="A0A7N2KZL1"/>
<reference evidence="6" key="1">
    <citation type="journal article" date="2016" name="G3 (Bethesda)">
        <title>First Draft Assembly and Annotation of the Genome of a California Endemic Oak Quercus lobata Nee (Fagaceae).</title>
        <authorList>
            <person name="Sork V.L."/>
            <person name="Fitz-Gibbon S.T."/>
            <person name="Puiu D."/>
            <person name="Crepeau M."/>
            <person name="Gugger P.F."/>
            <person name="Sherman R."/>
            <person name="Stevens K."/>
            <person name="Langley C.H."/>
            <person name="Pellegrini M."/>
            <person name="Salzberg S.L."/>
        </authorList>
    </citation>
    <scope>NUCLEOTIDE SEQUENCE [LARGE SCALE GENOMIC DNA]</scope>
    <source>
        <strain evidence="6">cv. SW786</strain>
    </source>
</reference>
<accession>A0A7N2KZL1</accession>
<dbReference type="EnsemblPlants" id="QL02p081148:mrna">
    <property type="protein sequence ID" value="QL02p081148:mrna"/>
    <property type="gene ID" value="QL02p081148"/>
</dbReference>
<dbReference type="Gene3D" id="2.40.128.630">
    <property type="match status" value="1"/>
</dbReference>
<dbReference type="InterPro" id="IPR011047">
    <property type="entry name" value="Quinoprotein_ADH-like_sf"/>
</dbReference>
<feature type="domain" description="Pyrrolo-quinoline quinone repeat" evidence="4">
    <location>
        <begin position="198"/>
        <end position="273"/>
    </location>
</feature>
<name>A0A7N2KZL1_QUELO</name>
<dbReference type="PANTHER" id="PTHR32303:SF10">
    <property type="entry name" value="OUTER MEMBRANE PROTEIN ASSEMBLY FACTOR BAMB"/>
    <property type="match status" value="1"/>
</dbReference>
<keyword evidence="6" id="KW-1185">Reference proteome</keyword>
<protein>
    <recommendedName>
        <fullName evidence="4">Pyrrolo-quinoline quinone repeat domain-containing protein</fullName>
    </recommendedName>
</protein>
<dbReference type="Pfam" id="PF13360">
    <property type="entry name" value="PQQ_2"/>
    <property type="match status" value="1"/>
</dbReference>
<comment type="similarity">
    <text evidence="2">Belongs to the bacterial PQQ dehydrogenase family.</text>
</comment>
<dbReference type="SUPFAM" id="SSF50998">
    <property type="entry name" value="Quinoprotein alcohol dehydrogenase-like"/>
    <property type="match status" value="1"/>
</dbReference>
<dbReference type="PANTHER" id="PTHR32303">
    <property type="entry name" value="QUINOPROTEIN ALCOHOL DEHYDROGENASE (CYTOCHROME C)"/>
    <property type="match status" value="1"/>
</dbReference>
<dbReference type="GO" id="GO:0016491">
    <property type="term" value="F:oxidoreductase activity"/>
    <property type="evidence" value="ECO:0007669"/>
    <property type="project" value="UniProtKB-KW"/>
</dbReference>
<dbReference type="Gramene" id="QL02p081148:mrna">
    <property type="protein sequence ID" value="QL02p081148:mrna"/>
    <property type="gene ID" value="QL02p081148"/>
</dbReference>
<evidence type="ECO:0000313" key="5">
    <source>
        <dbReference type="EnsemblPlants" id="QL02p081148:mrna"/>
    </source>
</evidence>
<dbReference type="InterPro" id="IPR002372">
    <property type="entry name" value="PQQ_rpt_dom"/>
</dbReference>
<evidence type="ECO:0000256" key="2">
    <source>
        <dbReference type="ARBA" id="ARBA00008156"/>
    </source>
</evidence>
<evidence type="ECO:0000313" key="6">
    <source>
        <dbReference type="Proteomes" id="UP000594261"/>
    </source>
</evidence>
<dbReference type="Gene3D" id="6.10.140.1230">
    <property type="match status" value="1"/>
</dbReference>
<proteinExistence type="inferred from homology"/>
<comment type="cofactor">
    <cofactor evidence="1">
        <name>pyrroloquinoline quinone</name>
        <dbReference type="ChEBI" id="CHEBI:58442"/>
    </cofactor>
</comment>
<evidence type="ECO:0000256" key="1">
    <source>
        <dbReference type="ARBA" id="ARBA00001931"/>
    </source>
</evidence>
<dbReference type="InParanoid" id="A0A7N2KZL1"/>
<dbReference type="OMA" id="AMHARNG"/>
<dbReference type="Proteomes" id="UP000594261">
    <property type="component" value="Chromosome 2"/>
</dbReference>
<keyword evidence="3" id="KW-0560">Oxidoreductase</keyword>